<comment type="caution">
    <text evidence="1">The sequence shown here is derived from an EMBL/GenBank/DDBJ whole genome shotgun (WGS) entry which is preliminary data.</text>
</comment>
<dbReference type="AlphaFoldDB" id="A0A4Y9TKI3"/>
<dbReference type="Proteomes" id="UP000297322">
    <property type="component" value="Unassembled WGS sequence"/>
</dbReference>
<sequence length="261" mass="27912">MSVQGADLMEGKCKKYGWPGMGCQVGAWGPALTESTGLATATCHSAVEPASPPSIAFGGVPLPQVHADSRVPIPGYDAPALPIKPMRDPSLSLIALSGVDPREPVMVAVPPVQDSCTFTTVYGLSGKRIGFADCYGSGPDQTSIAHRPPFTRALETLCRAGVKLVPVPARRVDASLQFNLHTHNEIDELVNEYRLDALVSDSQSAAFHEACWAGYPRFGEPLEGGTTVWFYGARWSRESLAVVVQGYRSVRLNNPTPDPGH</sequence>
<evidence type="ECO:0000313" key="1">
    <source>
        <dbReference type="EMBL" id="TFW42989.1"/>
    </source>
</evidence>
<gene>
    <name evidence="1" type="ORF">E4T65_11515</name>
</gene>
<organism evidence="1 2">
    <name type="scientific">Pseudomonas fluorescens</name>
    <dbReference type="NCBI Taxonomy" id="294"/>
    <lineage>
        <taxon>Bacteria</taxon>
        <taxon>Pseudomonadati</taxon>
        <taxon>Pseudomonadota</taxon>
        <taxon>Gammaproteobacteria</taxon>
        <taxon>Pseudomonadales</taxon>
        <taxon>Pseudomonadaceae</taxon>
        <taxon>Pseudomonas</taxon>
    </lineage>
</organism>
<evidence type="ECO:0000313" key="2">
    <source>
        <dbReference type="Proteomes" id="UP000297322"/>
    </source>
</evidence>
<accession>A0A4Y9TKI3</accession>
<name>A0A4Y9TKI3_PSEFL</name>
<reference evidence="1 2" key="1">
    <citation type="submission" date="2019-03" db="EMBL/GenBank/DDBJ databases">
        <title>Biocontrol and xenobiotic degradation properties of endophytic Pseudomonas fluorescens strain BRZ63.</title>
        <authorList>
            <person name="Chlebek D.A."/>
            <person name="Pinski A."/>
            <person name="Zur J.P."/>
            <person name="Michalska J."/>
            <person name="Hupert-Kocurek K.T."/>
        </authorList>
    </citation>
    <scope>NUCLEOTIDE SEQUENCE [LARGE SCALE GENOMIC DNA]</scope>
    <source>
        <strain evidence="1 2">BRZ63</strain>
    </source>
</reference>
<proteinExistence type="predicted"/>
<dbReference type="EMBL" id="SPVI01000006">
    <property type="protein sequence ID" value="TFW42989.1"/>
    <property type="molecule type" value="Genomic_DNA"/>
</dbReference>
<protein>
    <submittedName>
        <fullName evidence="1">Uncharacterized protein</fullName>
    </submittedName>
</protein>